<organism evidence="4 5">
    <name type="scientific">Candidatus Omnitrophus magneticus</name>
    <dbReference type="NCBI Taxonomy" id="1609969"/>
    <lineage>
        <taxon>Bacteria</taxon>
        <taxon>Pseudomonadati</taxon>
        <taxon>Candidatus Omnitrophota</taxon>
        <taxon>Candidatus Omnitrophus</taxon>
    </lineage>
</organism>
<dbReference type="SUPFAM" id="SSF51261">
    <property type="entry name" value="Duplicated hybrid motif"/>
    <property type="match status" value="1"/>
</dbReference>
<dbReference type="InterPro" id="IPR016047">
    <property type="entry name" value="M23ase_b-sheet_dom"/>
</dbReference>
<dbReference type="InterPro" id="IPR011055">
    <property type="entry name" value="Dup_hybrid_motif"/>
</dbReference>
<keyword evidence="2" id="KW-0732">Signal</keyword>
<dbReference type="EMBL" id="JYNY01000099">
    <property type="protein sequence ID" value="KJJ85658.1"/>
    <property type="molecule type" value="Genomic_DNA"/>
</dbReference>
<feature type="region of interest" description="Disordered" evidence="1">
    <location>
        <begin position="820"/>
        <end position="852"/>
    </location>
</feature>
<name>A0A0F0CQN8_9BACT</name>
<feature type="compositionally biased region" description="Low complexity" evidence="1">
    <location>
        <begin position="179"/>
        <end position="200"/>
    </location>
</feature>
<evidence type="ECO:0000259" key="3">
    <source>
        <dbReference type="Pfam" id="PF01551"/>
    </source>
</evidence>
<reference evidence="4 5" key="1">
    <citation type="submission" date="2015-02" db="EMBL/GenBank/DDBJ databases">
        <title>Single-cell genomics of uncultivated deep-branching MTB reveals a conserved set of magnetosome genes.</title>
        <authorList>
            <person name="Kolinko S."/>
            <person name="Richter M."/>
            <person name="Glockner F.O."/>
            <person name="Brachmann A."/>
            <person name="Schuler D."/>
        </authorList>
    </citation>
    <scope>NUCLEOTIDE SEQUENCE [LARGE SCALE GENOMIC DNA]</scope>
    <source>
        <strain evidence="4">SKK-01</strain>
    </source>
</reference>
<dbReference type="AlphaFoldDB" id="A0A0F0CQN8"/>
<dbReference type="InterPro" id="IPR050570">
    <property type="entry name" value="Cell_wall_metabolism_enzyme"/>
</dbReference>
<feature type="domain" description="M23ase beta-sheet core" evidence="3">
    <location>
        <begin position="575"/>
        <end position="678"/>
    </location>
</feature>
<dbReference type="Gene3D" id="2.70.70.10">
    <property type="entry name" value="Glucose Permease (Domain IIA)"/>
    <property type="match status" value="1"/>
</dbReference>
<feature type="chain" id="PRO_5002437424" evidence="2">
    <location>
        <begin position="26"/>
        <end position="1067"/>
    </location>
</feature>
<sequence length="1067" mass="120721">MKKYILKYISMVLSFVMFFSEISNGESPSHCAKITTNSDTLAPVPKFVSDTAQDFIHTARTMALLLSIADYSFSNEKTKFLKYLPEVIEKEDGSIYSHELKSAIKLDELKINGDEIKLPYQTKDGETVIIIKKRSNNLDDENYSDKETIFVSEKYIIKIQSKNIEDKIEPAISEQPIDTNKNVTKNTPPNKNEPSSNKPKTNIIKNIMKVILPLLLNISILFSSCFPFNSSIINPIMSDNSTFMSDNSTSALNQLFIPYNSSILSSKNQKSDNITVTPRVENISILPTSLNKKINEVSPIILGYLEKNGKETHYGIHVNTTNNHALIASSEQTVILKGNLKNTGNFILTRSVLSNDNNPYYIYFFYANLSKNTKIPILPNDILPKGETIASYKDNSYLHITTFATPKEITTFEDYLKIINYMKSNQQSLAPKGENIPDSLKKFNTGSKKISALMVDPEEVLKYFNASLNNLDMPPFNINIFENNINSCQNPGILSSQQIEESYMTKIPKMPIKNTIKKLAPKKQYKKKSHETIPTQKQQNSLITIITNGKNSRMSSPFGKKRCGEPYTKEDNCYTHYSEDYAMPIGTKLYSPLDGTVLHIGTGNGFGNLIIVRHEIYINENLYYIYAQYGHLNGTPTEIKIGSFIKQGNLFAVSGNSGNSTGPHLDLKISISTKKIEPTGKRNSAYYAFLKMLDNFSNENLSYNTDTNILTKEHLEKQGLNDNEIIDLLTKNGNIDPTGNIKNKNLGRKLISKLKQIGLTPKDIANIKSLLNPKNNTLEKIVEKSPKKPIFVPPSMVLAYINKINPQTYDYVVDEEISKQPKKSNKNTGYKDKKKKYTKPTNKNNTIGDKNNTKNMKNPIIFPLLLLGRHLKKKKEYLILGLDTSWIPGYKKMSLQHDSINPLIKEIKNLEKTFRDAGLDNIIIVHETPDKLAGEISKKIQETKTKTSNAIILGAQKTLANDSFVKFLDNIDEKDRPFLAEINPSELEKFYAQHGEDLNNQLEIEILDMLDITIKLALDNSLFTNLPEGVSYDPKTRKAFFLPKAKPVSFEKQREYYENKRLSLIAA</sequence>
<feature type="region of interest" description="Disordered" evidence="1">
    <location>
        <begin position="170"/>
        <end position="200"/>
    </location>
</feature>
<feature type="signal peptide" evidence="2">
    <location>
        <begin position="1"/>
        <end position="25"/>
    </location>
</feature>
<dbReference type="Pfam" id="PF01551">
    <property type="entry name" value="Peptidase_M23"/>
    <property type="match status" value="1"/>
</dbReference>
<gene>
    <name evidence="4" type="ORF">OMAG_000473</name>
</gene>
<protein>
    <submittedName>
        <fullName evidence="4">Secreted protein containing Peptidase M23 domain protein</fullName>
    </submittedName>
</protein>
<dbReference type="GO" id="GO:0004222">
    <property type="term" value="F:metalloendopeptidase activity"/>
    <property type="evidence" value="ECO:0007669"/>
    <property type="project" value="TreeGrafter"/>
</dbReference>
<evidence type="ECO:0000313" key="5">
    <source>
        <dbReference type="Proteomes" id="UP000033428"/>
    </source>
</evidence>
<comment type="caution">
    <text evidence="4">The sequence shown here is derived from an EMBL/GenBank/DDBJ whole genome shotgun (WGS) entry which is preliminary data.</text>
</comment>
<dbReference type="Proteomes" id="UP000033428">
    <property type="component" value="Unassembled WGS sequence"/>
</dbReference>
<accession>A0A0F0CQN8</accession>
<keyword evidence="5" id="KW-1185">Reference proteome</keyword>
<evidence type="ECO:0000313" key="4">
    <source>
        <dbReference type="EMBL" id="KJJ85658.1"/>
    </source>
</evidence>
<evidence type="ECO:0000256" key="1">
    <source>
        <dbReference type="SAM" id="MobiDB-lite"/>
    </source>
</evidence>
<dbReference type="CDD" id="cd12797">
    <property type="entry name" value="M23_peptidase"/>
    <property type="match status" value="1"/>
</dbReference>
<dbReference type="PANTHER" id="PTHR21666:SF270">
    <property type="entry name" value="MUREIN HYDROLASE ACTIVATOR ENVC"/>
    <property type="match status" value="1"/>
</dbReference>
<evidence type="ECO:0000256" key="2">
    <source>
        <dbReference type="SAM" id="SignalP"/>
    </source>
</evidence>
<proteinExistence type="predicted"/>
<dbReference type="PANTHER" id="PTHR21666">
    <property type="entry name" value="PEPTIDASE-RELATED"/>
    <property type="match status" value="1"/>
</dbReference>